<keyword evidence="6 8" id="KW-0472">Membrane</keyword>
<feature type="transmembrane region" description="Helical" evidence="8">
    <location>
        <begin position="148"/>
        <end position="172"/>
    </location>
</feature>
<dbReference type="Pfam" id="PF00999">
    <property type="entry name" value="Na_H_Exchanger"/>
    <property type="match status" value="1"/>
</dbReference>
<dbReference type="InterPro" id="IPR003148">
    <property type="entry name" value="RCK_N"/>
</dbReference>
<proteinExistence type="inferred from homology"/>
<dbReference type="Pfam" id="PF02254">
    <property type="entry name" value="TrkA_N"/>
    <property type="match status" value="1"/>
</dbReference>
<dbReference type="GO" id="GO:0015297">
    <property type="term" value="F:antiporter activity"/>
    <property type="evidence" value="ECO:0007669"/>
    <property type="project" value="InterPro"/>
</dbReference>
<dbReference type="InterPro" id="IPR036291">
    <property type="entry name" value="NAD(P)-bd_dom_sf"/>
</dbReference>
<evidence type="ECO:0000256" key="5">
    <source>
        <dbReference type="ARBA" id="ARBA00022989"/>
    </source>
</evidence>
<evidence type="ECO:0000256" key="2">
    <source>
        <dbReference type="ARBA" id="ARBA00005551"/>
    </source>
</evidence>
<dbReference type="EMBL" id="VWRN01000035">
    <property type="protein sequence ID" value="KAA6122977.1"/>
    <property type="molecule type" value="Genomic_DNA"/>
</dbReference>
<dbReference type="GO" id="GO:1902600">
    <property type="term" value="P:proton transmembrane transport"/>
    <property type="evidence" value="ECO:0007669"/>
    <property type="project" value="InterPro"/>
</dbReference>
<protein>
    <submittedName>
        <fullName evidence="10">Kef family K(+) transporter</fullName>
    </submittedName>
</protein>
<keyword evidence="3" id="KW-0813">Transport</keyword>
<evidence type="ECO:0000256" key="8">
    <source>
        <dbReference type="SAM" id="Phobius"/>
    </source>
</evidence>
<keyword evidence="11" id="KW-1185">Reference proteome</keyword>
<dbReference type="Gene3D" id="3.40.50.720">
    <property type="entry name" value="NAD(P)-binding Rossmann-like Domain"/>
    <property type="match status" value="1"/>
</dbReference>
<keyword evidence="4 8" id="KW-0812">Transmembrane</keyword>
<feature type="transmembrane region" description="Helical" evidence="8">
    <location>
        <begin position="117"/>
        <end position="136"/>
    </location>
</feature>
<feature type="compositionally biased region" description="Basic and acidic residues" evidence="7">
    <location>
        <begin position="600"/>
        <end position="610"/>
    </location>
</feature>
<dbReference type="GO" id="GO:0006813">
    <property type="term" value="P:potassium ion transport"/>
    <property type="evidence" value="ECO:0007669"/>
    <property type="project" value="InterPro"/>
</dbReference>
<gene>
    <name evidence="10" type="ORF">F1599_13785</name>
</gene>
<evidence type="ECO:0000256" key="7">
    <source>
        <dbReference type="SAM" id="MobiDB-lite"/>
    </source>
</evidence>
<feature type="transmembrane region" description="Helical" evidence="8">
    <location>
        <begin position="57"/>
        <end position="76"/>
    </location>
</feature>
<comment type="subcellular location">
    <subcellularLocation>
        <location evidence="1">Membrane</location>
        <topology evidence="1">Multi-pass membrane protein</topology>
    </subcellularLocation>
</comment>
<dbReference type="RefSeq" id="WP_150083434.1">
    <property type="nucleotide sequence ID" value="NZ_VWRN01000035.1"/>
</dbReference>
<keyword evidence="5 8" id="KW-1133">Transmembrane helix</keyword>
<evidence type="ECO:0000256" key="1">
    <source>
        <dbReference type="ARBA" id="ARBA00004141"/>
    </source>
</evidence>
<sequence length="610" mass="63399">MPHEVSLITTIAAGLGLALVFGFICARLGAPALVGYLLAGIVIGPATPGFVADMALAGQLAEIGVMLLMFGVGLHFSLEDLLSVRGIALPGAIVQIAFATALGAGVTRLWGWPLADALVFGLCLSVASTVVLLRALEQRGTLDSVNGRIAVGWLVVEDLVMVLVLVMLPALAEVFGTVPSGQAAAIAAGGNGAVPPDAGASLWATVGATLGRVAVFIALMLLVGRRVFPWLLWQVARTGSNELFTLCLVAAAVGIAYGSAVLFGVSFALGAFFAGMVLRGSALSHRAAQETLPLRDAFSVLFFVSVGMLFDPRVLLDAPLQVVATLAIVIVGKSLAALALVLTMRYPLNTALTVSASLAQIGEFSFILAGLGVTLGMLSPQGHNLVLAGSLISIALNPLVFRTVEPLQRWIRARSELARKLERSADPLAELPATVDQALLTRQVVLVGHGRVGRRIVGALRAHGVPVVVADQNREIVEALRAQGVPAVSGDAAEPSVLIQAHIARAGMLVIATPDTVGVRRMVEIARTLNPGIRILVRTHSEDEAALLLKDRVGEVFLGEQELATAMIRRVLESARQDAAAAVDASAKGSVNNGANRGADTGDRRADAPH</sequence>
<organism evidence="10 11">
    <name type="scientific">Cupriavidus cauae</name>
    <dbReference type="NCBI Taxonomy" id="2608999"/>
    <lineage>
        <taxon>Bacteria</taxon>
        <taxon>Pseudomonadati</taxon>
        <taxon>Pseudomonadota</taxon>
        <taxon>Betaproteobacteria</taxon>
        <taxon>Burkholderiales</taxon>
        <taxon>Burkholderiaceae</taxon>
        <taxon>Cupriavidus</taxon>
    </lineage>
</organism>
<evidence type="ECO:0000256" key="4">
    <source>
        <dbReference type="ARBA" id="ARBA00022692"/>
    </source>
</evidence>
<dbReference type="PANTHER" id="PTHR42751">
    <property type="entry name" value="SODIUM/HYDROGEN EXCHANGER FAMILY/TRKA DOMAIN PROTEIN"/>
    <property type="match status" value="1"/>
</dbReference>
<evidence type="ECO:0000256" key="6">
    <source>
        <dbReference type="ARBA" id="ARBA00023136"/>
    </source>
</evidence>
<feature type="domain" description="RCK N-terminal" evidence="9">
    <location>
        <begin position="441"/>
        <end position="558"/>
    </location>
</feature>
<feature type="transmembrane region" description="Helical" evidence="8">
    <location>
        <begin position="235"/>
        <end position="255"/>
    </location>
</feature>
<dbReference type="GO" id="GO:0016020">
    <property type="term" value="C:membrane"/>
    <property type="evidence" value="ECO:0007669"/>
    <property type="project" value="UniProtKB-SubCell"/>
</dbReference>
<feature type="transmembrane region" description="Helical" evidence="8">
    <location>
        <begin position="6"/>
        <end position="26"/>
    </location>
</feature>
<evidence type="ECO:0000259" key="9">
    <source>
        <dbReference type="PROSITE" id="PS51201"/>
    </source>
</evidence>
<comment type="similarity">
    <text evidence="2">Belongs to the monovalent cation:proton antiporter 2 (CPA2) transporter (TC 2.A.37) family.</text>
</comment>
<evidence type="ECO:0000313" key="10">
    <source>
        <dbReference type="EMBL" id="KAA6122977.1"/>
    </source>
</evidence>
<name>A0A5M8AGN3_9BURK</name>
<feature type="region of interest" description="Disordered" evidence="7">
    <location>
        <begin position="583"/>
        <end position="610"/>
    </location>
</feature>
<dbReference type="InterPro" id="IPR006153">
    <property type="entry name" value="Cation/H_exchanger_TM"/>
</dbReference>
<dbReference type="InterPro" id="IPR038770">
    <property type="entry name" value="Na+/solute_symporter_sf"/>
</dbReference>
<evidence type="ECO:0000256" key="3">
    <source>
        <dbReference type="ARBA" id="ARBA00022448"/>
    </source>
</evidence>
<dbReference type="SUPFAM" id="SSF51735">
    <property type="entry name" value="NAD(P)-binding Rossmann-fold domains"/>
    <property type="match status" value="1"/>
</dbReference>
<evidence type="ECO:0000313" key="11">
    <source>
        <dbReference type="Proteomes" id="UP000324324"/>
    </source>
</evidence>
<feature type="transmembrane region" description="Helical" evidence="8">
    <location>
        <begin position="88"/>
        <end position="111"/>
    </location>
</feature>
<comment type="caution">
    <text evidence="10">The sequence shown here is derived from an EMBL/GenBank/DDBJ whole genome shotgun (WGS) entry which is preliminary data.</text>
</comment>
<feature type="transmembrane region" description="Helical" evidence="8">
    <location>
        <begin position="322"/>
        <end position="342"/>
    </location>
</feature>
<dbReference type="Gene3D" id="1.20.1530.20">
    <property type="match status" value="1"/>
</dbReference>
<dbReference type="PROSITE" id="PS51201">
    <property type="entry name" value="RCK_N"/>
    <property type="match status" value="1"/>
</dbReference>
<dbReference type="PANTHER" id="PTHR42751:SF1">
    <property type="entry name" value="CATION_PROTON ANTIPORTER YBAL-RELATED"/>
    <property type="match status" value="1"/>
</dbReference>
<feature type="transmembrane region" description="Helical" evidence="8">
    <location>
        <begin position="202"/>
        <end position="223"/>
    </location>
</feature>
<feature type="transmembrane region" description="Helical" evidence="8">
    <location>
        <begin position="33"/>
        <end position="51"/>
    </location>
</feature>
<feature type="transmembrane region" description="Helical" evidence="8">
    <location>
        <begin position="354"/>
        <end position="379"/>
    </location>
</feature>
<reference evidence="10 11" key="1">
    <citation type="submission" date="2019-09" db="EMBL/GenBank/DDBJ databases">
        <title>Isolation of a novel species in the genus Cupriavidus from patients with sepsis using whole genome sequencing.</title>
        <authorList>
            <person name="Kweon O.J."/>
            <person name="Lee M.-K."/>
        </authorList>
    </citation>
    <scope>NUCLEOTIDE SEQUENCE [LARGE SCALE GENOMIC DNA]</scope>
    <source>
        <strain evidence="10 11">MKL-01</strain>
    </source>
</reference>
<dbReference type="AlphaFoldDB" id="A0A5M8AGN3"/>
<accession>A0A5M8AGN3</accession>
<dbReference type="NCBIfam" id="NF007950">
    <property type="entry name" value="PRK10669.1"/>
    <property type="match status" value="1"/>
</dbReference>
<dbReference type="Proteomes" id="UP000324324">
    <property type="component" value="Unassembled WGS sequence"/>
</dbReference>